<dbReference type="SMART" id="SM00271">
    <property type="entry name" value="DnaJ"/>
    <property type="match status" value="1"/>
</dbReference>
<dbReference type="NCBIfam" id="NF010886">
    <property type="entry name" value="PRK14293.1"/>
    <property type="match status" value="1"/>
</dbReference>
<evidence type="ECO:0000256" key="1">
    <source>
        <dbReference type="ARBA" id="ARBA00022705"/>
    </source>
</evidence>
<dbReference type="GO" id="GO:0051082">
    <property type="term" value="F:unfolded protein binding"/>
    <property type="evidence" value="ECO:0007669"/>
    <property type="project" value="UniProtKB-UniRule"/>
</dbReference>
<feature type="repeat" description="CXXCXGXG motif" evidence="10">
    <location>
        <begin position="189"/>
        <end position="196"/>
    </location>
</feature>
<dbReference type="InterPro" id="IPR001623">
    <property type="entry name" value="DnaJ_domain"/>
</dbReference>
<feature type="repeat" description="CXXCXGXG motif" evidence="10">
    <location>
        <begin position="203"/>
        <end position="210"/>
    </location>
</feature>
<dbReference type="PROSITE" id="PS51188">
    <property type="entry name" value="ZF_CR"/>
    <property type="match status" value="1"/>
</dbReference>
<dbReference type="GO" id="GO:0006260">
    <property type="term" value="P:DNA replication"/>
    <property type="evidence" value="ECO:0007669"/>
    <property type="project" value="UniProtKB-KW"/>
</dbReference>
<dbReference type="GO" id="GO:0005737">
    <property type="term" value="C:cytoplasm"/>
    <property type="evidence" value="ECO:0007669"/>
    <property type="project" value="UniProtKB-SubCell"/>
</dbReference>
<dbReference type="NCBIfam" id="TIGR02349">
    <property type="entry name" value="DnaJ_bact"/>
    <property type="match status" value="1"/>
</dbReference>
<dbReference type="PANTHER" id="PTHR43096:SF10">
    <property type="entry name" value="CHAPERONE PROTEIN DNAJ A6, CHLOROPLASTIC"/>
    <property type="match status" value="1"/>
</dbReference>
<feature type="repeat" description="CXXCXGXG motif" evidence="10">
    <location>
        <begin position="146"/>
        <end position="153"/>
    </location>
</feature>
<dbReference type="Gene3D" id="2.10.230.10">
    <property type="entry name" value="Heat shock protein DnaJ, cysteine-rich domain"/>
    <property type="match status" value="1"/>
</dbReference>
<name>A0A401IKT5_APHSA</name>
<feature type="binding site" evidence="10">
    <location>
        <position position="189"/>
    </location>
    <ligand>
        <name>Zn(2+)</name>
        <dbReference type="ChEBI" id="CHEBI:29105"/>
        <label>2</label>
    </ligand>
</feature>
<dbReference type="InterPro" id="IPR008971">
    <property type="entry name" value="HSP40/DnaJ_pept-bd"/>
</dbReference>
<dbReference type="PANTHER" id="PTHR43096">
    <property type="entry name" value="DNAJ HOMOLOG 1, MITOCHONDRIAL-RELATED"/>
    <property type="match status" value="1"/>
</dbReference>
<dbReference type="CDD" id="cd06257">
    <property type="entry name" value="DnaJ"/>
    <property type="match status" value="1"/>
</dbReference>
<keyword evidence="1 10" id="KW-0235">DNA replication</keyword>
<feature type="binding site" evidence="10">
    <location>
        <position position="192"/>
    </location>
    <ligand>
        <name>Zn(2+)</name>
        <dbReference type="ChEBI" id="CHEBI:29105"/>
        <label>2</label>
    </ligand>
</feature>
<comment type="subcellular location">
    <subcellularLocation>
        <location evidence="10">Cytoplasm</location>
    </subcellularLocation>
</comment>
<feature type="zinc finger region" description="CR-type" evidence="11">
    <location>
        <begin position="133"/>
        <end position="215"/>
    </location>
</feature>
<feature type="binding site" evidence="10">
    <location>
        <position position="166"/>
    </location>
    <ligand>
        <name>Zn(2+)</name>
        <dbReference type="ChEBI" id="CHEBI:29105"/>
        <label>2</label>
    </ligand>
</feature>
<keyword evidence="6 10" id="KW-0346">Stress response</keyword>
<sequence>MPGDYYETLGVARNASKDDLKRAYRRLARKYHPDVNKEPGAEDTFKEINRAYEVLSEPETRARYDQFGEAGVSGGAGGFEYGDMGAGFADIFETIFSGFGGGATGTTRRRSGPSRGDDLRLDLKLDFREAVFGGEKEIRIPHLESCQTCSGSGAKPGSGARTCSTCSGAGQVRRATRTPFGSFAQVSTCPTCNGAGEVIEEKCEVCGGAGRRQETKKLKITIPAGVDNGTRLRVSREGDAGVRGGAPGDLYVYLFVEVDKEFTREGMNVLSEITISYLQAILGCHLEVNTVDGPQVLPIPAGTQPDTVLTLEDRGVPKLGNTAMRGDHLITVHVSIPTKLNNEEKELLEKLAHIKGQSHGKGGIEGFLGGLFHK</sequence>
<evidence type="ECO:0000256" key="6">
    <source>
        <dbReference type="ARBA" id="ARBA00023016"/>
    </source>
</evidence>
<dbReference type="Pfam" id="PF01556">
    <property type="entry name" value="DnaJ_C"/>
    <property type="match status" value="1"/>
</dbReference>
<evidence type="ECO:0000313" key="14">
    <source>
        <dbReference type="EMBL" id="GBF81857.1"/>
    </source>
</evidence>
<comment type="caution">
    <text evidence="14">The sequence shown here is derived from an EMBL/GenBank/DDBJ whole genome shotgun (WGS) entry which is preliminary data.</text>
</comment>
<keyword evidence="5 10" id="KW-0862">Zinc</keyword>
<dbReference type="CDD" id="cd10747">
    <property type="entry name" value="DnaJ_C"/>
    <property type="match status" value="1"/>
</dbReference>
<dbReference type="InterPro" id="IPR036410">
    <property type="entry name" value="HSP_DnaJ_Cys-rich_dom_sf"/>
</dbReference>
<comment type="function">
    <text evidence="10">Participates actively in the response to hyperosmotic and heat shock by preventing the aggregation of stress-denatured proteins and by disaggregating proteins, also in an autonomous, DnaK-independent fashion. Unfolded proteins bind initially to DnaJ; upon interaction with the DnaJ-bound protein, DnaK hydrolyzes its bound ATP, resulting in the formation of a stable complex. GrpE releases ADP from DnaK; ATP binding to DnaK triggers the release of the substrate protein, thus completing the reaction cycle. Several rounds of ATP-dependent interactions between DnaJ, DnaK and GrpE are required for fully efficient folding. Also involved, together with DnaK and GrpE, in the DNA replication of plasmids through activation of initiation proteins.</text>
</comment>
<dbReference type="CDD" id="cd10719">
    <property type="entry name" value="DnaJ_zf"/>
    <property type="match status" value="1"/>
</dbReference>
<dbReference type="InterPro" id="IPR002939">
    <property type="entry name" value="DnaJ_C"/>
</dbReference>
<dbReference type="Pfam" id="PF00226">
    <property type="entry name" value="DnaJ"/>
    <property type="match status" value="1"/>
</dbReference>
<dbReference type="InterPro" id="IPR012724">
    <property type="entry name" value="DnaJ"/>
</dbReference>
<dbReference type="GO" id="GO:0009408">
    <property type="term" value="P:response to heat"/>
    <property type="evidence" value="ECO:0007669"/>
    <property type="project" value="InterPro"/>
</dbReference>
<dbReference type="Gene3D" id="2.60.260.20">
    <property type="entry name" value="Urease metallochaperone UreE, N-terminal domain"/>
    <property type="match status" value="2"/>
</dbReference>
<dbReference type="GO" id="GO:0042026">
    <property type="term" value="P:protein refolding"/>
    <property type="evidence" value="ECO:0007669"/>
    <property type="project" value="TreeGrafter"/>
</dbReference>
<feature type="binding site" evidence="10">
    <location>
        <position position="206"/>
    </location>
    <ligand>
        <name>Zn(2+)</name>
        <dbReference type="ChEBI" id="CHEBI:29105"/>
        <label>1</label>
    </ligand>
</feature>
<dbReference type="GO" id="GO:0008270">
    <property type="term" value="F:zinc ion binding"/>
    <property type="evidence" value="ECO:0007669"/>
    <property type="project" value="UniProtKB-UniRule"/>
</dbReference>
<dbReference type="GO" id="GO:0031072">
    <property type="term" value="F:heat shock protein binding"/>
    <property type="evidence" value="ECO:0007669"/>
    <property type="project" value="InterPro"/>
</dbReference>
<dbReference type="SUPFAM" id="SSF57938">
    <property type="entry name" value="DnaJ/Hsp40 cysteine-rich domain"/>
    <property type="match status" value="1"/>
</dbReference>
<dbReference type="SUPFAM" id="SSF46565">
    <property type="entry name" value="Chaperone J-domain"/>
    <property type="match status" value="1"/>
</dbReference>
<evidence type="ECO:0000256" key="3">
    <source>
        <dbReference type="ARBA" id="ARBA00022737"/>
    </source>
</evidence>
<evidence type="ECO:0000256" key="9">
    <source>
        <dbReference type="ARBA" id="ARBA00067609"/>
    </source>
</evidence>
<gene>
    <name evidence="10" type="primary">dnaJ</name>
    <name evidence="14" type="ORF">AsFPU1_3278</name>
</gene>
<dbReference type="PRINTS" id="PR00625">
    <property type="entry name" value="JDOMAIN"/>
</dbReference>
<dbReference type="AlphaFoldDB" id="A0A401IKT5"/>
<dbReference type="RefSeq" id="WP_124975671.1">
    <property type="nucleotide sequence ID" value="NZ_BDQK01000014.1"/>
</dbReference>
<dbReference type="InterPro" id="IPR036869">
    <property type="entry name" value="J_dom_sf"/>
</dbReference>
<organism evidence="14 15">
    <name type="scientific">Aphanothece sacrum FPU1</name>
    <dbReference type="NCBI Taxonomy" id="1920663"/>
    <lineage>
        <taxon>Bacteria</taxon>
        <taxon>Bacillati</taxon>
        <taxon>Cyanobacteriota</taxon>
        <taxon>Cyanophyceae</taxon>
        <taxon>Oscillatoriophycideae</taxon>
        <taxon>Chroococcales</taxon>
        <taxon>Aphanothecaceae</taxon>
        <taxon>Aphanothece</taxon>
    </lineage>
</organism>
<evidence type="ECO:0000256" key="8">
    <source>
        <dbReference type="ARBA" id="ARBA00061004"/>
    </source>
</evidence>
<feature type="repeat" description="CXXCXGXG motif" evidence="10">
    <location>
        <begin position="163"/>
        <end position="170"/>
    </location>
</feature>
<comment type="subunit">
    <text evidence="10">Homodimer.</text>
</comment>
<evidence type="ECO:0000259" key="12">
    <source>
        <dbReference type="PROSITE" id="PS50076"/>
    </source>
</evidence>
<dbReference type="EMBL" id="BDQK01000014">
    <property type="protein sequence ID" value="GBF81857.1"/>
    <property type="molecule type" value="Genomic_DNA"/>
</dbReference>
<evidence type="ECO:0000256" key="10">
    <source>
        <dbReference type="HAMAP-Rule" id="MF_01152"/>
    </source>
</evidence>
<evidence type="ECO:0000256" key="2">
    <source>
        <dbReference type="ARBA" id="ARBA00022723"/>
    </source>
</evidence>
<keyword evidence="10" id="KW-0963">Cytoplasm</keyword>
<comment type="domain">
    <text evidence="10">The J domain is necessary and sufficient to stimulate DnaK ATPase activity. Zinc center 1 plays an important role in the autonomous, DnaK-independent chaperone activity of DnaJ. Zinc center 2 is essential for interaction with DnaK and for DnaJ activity.</text>
</comment>
<dbReference type="FunFam" id="2.60.260.20:FF:000005">
    <property type="entry name" value="Chaperone protein dnaJ 1, mitochondrial"/>
    <property type="match status" value="1"/>
</dbReference>
<evidence type="ECO:0000259" key="13">
    <source>
        <dbReference type="PROSITE" id="PS51188"/>
    </source>
</evidence>
<keyword evidence="4 10" id="KW-0863">Zinc-finger</keyword>
<dbReference type="Proteomes" id="UP000287247">
    <property type="component" value="Unassembled WGS sequence"/>
</dbReference>
<feature type="binding site" evidence="10">
    <location>
        <position position="149"/>
    </location>
    <ligand>
        <name>Zn(2+)</name>
        <dbReference type="ChEBI" id="CHEBI:29105"/>
        <label>1</label>
    </ligand>
</feature>
<feature type="binding site" evidence="10">
    <location>
        <position position="163"/>
    </location>
    <ligand>
        <name>Zn(2+)</name>
        <dbReference type="ChEBI" id="CHEBI:29105"/>
        <label>2</label>
    </ligand>
</feature>
<dbReference type="OrthoDB" id="9779889at2"/>
<feature type="domain" description="J" evidence="12">
    <location>
        <begin position="4"/>
        <end position="68"/>
    </location>
</feature>
<feature type="domain" description="CR-type" evidence="13">
    <location>
        <begin position="133"/>
        <end position="215"/>
    </location>
</feature>
<evidence type="ECO:0000256" key="11">
    <source>
        <dbReference type="PROSITE-ProRule" id="PRU00546"/>
    </source>
</evidence>
<keyword evidence="7 10" id="KW-0143">Chaperone</keyword>
<evidence type="ECO:0000256" key="7">
    <source>
        <dbReference type="ARBA" id="ARBA00023186"/>
    </source>
</evidence>
<dbReference type="InterPro" id="IPR001305">
    <property type="entry name" value="HSP_DnaJ_Cys-rich_dom"/>
</dbReference>
<evidence type="ECO:0000256" key="5">
    <source>
        <dbReference type="ARBA" id="ARBA00022833"/>
    </source>
</evidence>
<dbReference type="FunFam" id="2.10.230.10:FF:000002">
    <property type="entry name" value="Molecular chaperone DnaJ"/>
    <property type="match status" value="1"/>
</dbReference>
<comment type="cofactor">
    <cofactor evidence="10">
        <name>Zn(2+)</name>
        <dbReference type="ChEBI" id="CHEBI:29105"/>
    </cofactor>
    <text evidence="10">Binds 2 Zn(2+) ions per monomer.</text>
</comment>
<dbReference type="HAMAP" id="MF_01152">
    <property type="entry name" value="DnaJ"/>
    <property type="match status" value="1"/>
</dbReference>
<comment type="similarity">
    <text evidence="8 10">Belongs to the DnaJ family.</text>
</comment>
<dbReference type="Gene3D" id="1.10.287.110">
    <property type="entry name" value="DnaJ domain"/>
    <property type="match status" value="1"/>
</dbReference>
<dbReference type="NCBIfam" id="NF008035">
    <property type="entry name" value="PRK10767.1"/>
    <property type="match status" value="1"/>
</dbReference>
<feature type="binding site" evidence="10">
    <location>
        <position position="146"/>
    </location>
    <ligand>
        <name>Zn(2+)</name>
        <dbReference type="ChEBI" id="CHEBI:29105"/>
        <label>1</label>
    </ligand>
</feature>
<dbReference type="SUPFAM" id="SSF49493">
    <property type="entry name" value="HSP40/DnaJ peptide-binding domain"/>
    <property type="match status" value="2"/>
</dbReference>
<proteinExistence type="inferred from homology"/>
<dbReference type="Pfam" id="PF00684">
    <property type="entry name" value="DnaJ_CXXCXGXG"/>
    <property type="match status" value="1"/>
</dbReference>
<keyword evidence="2 10" id="KW-0479">Metal-binding</keyword>
<dbReference type="GO" id="GO:0005524">
    <property type="term" value="F:ATP binding"/>
    <property type="evidence" value="ECO:0007669"/>
    <property type="project" value="InterPro"/>
</dbReference>
<evidence type="ECO:0000313" key="15">
    <source>
        <dbReference type="Proteomes" id="UP000287247"/>
    </source>
</evidence>
<reference evidence="15" key="1">
    <citation type="submission" date="2017-05" db="EMBL/GenBank/DDBJ databases">
        <title>Physiological properties and genetic analysis related to exopolysaccharide production of fresh-water unicellular cyanobacterium Aphanothece sacrum, Suizenji Nori, that has been cultured as a food source in Japan.</title>
        <authorList>
            <person name="Kanesaki Y."/>
            <person name="Yoshikawa S."/>
            <person name="Ohki K."/>
        </authorList>
    </citation>
    <scope>NUCLEOTIDE SEQUENCE [LARGE SCALE GENOMIC DNA]</scope>
    <source>
        <strain evidence="15">FPU1</strain>
    </source>
</reference>
<dbReference type="PROSITE" id="PS50076">
    <property type="entry name" value="DNAJ_2"/>
    <property type="match status" value="1"/>
</dbReference>
<feature type="binding site" evidence="10">
    <location>
        <position position="203"/>
    </location>
    <ligand>
        <name>Zn(2+)</name>
        <dbReference type="ChEBI" id="CHEBI:29105"/>
        <label>1</label>
    </ligand>
</feature>
<accession>A0A401IKT5</accession>
<evidence type="ECO:0000256" key="4">
    <source>
        <dbReference type="ARBA" id="ARBA00022771"/>
    </source>
</evidence>
<protein>
    <recommendedName>
        <fullName evidence="9 10">Chaperone protein DnaJ</fullName>
    </recommendedName>
</protein>
<keyword evidence="3 10" id="KW-0677">Repeat</keyword>
<keyword evidence="15" id="KW-1185">Reference proteome</keyword>